<proteinExistence type="predicted"/>
<reference evidence="2" key="2">
    <citation type="submission" date="2007-04" db="EMBL/GenBank/DDBJ databases">
        <title>Draft genome sequence of Bacteroides ovatus (ATCC 8483).</title>
        <authorList>
            <person name="Sudarsanam P."/>
            <person name="Ley R."/>
            <person name="Guruge J."/>
            <person name="Turnbaugh P.J."/>
            <person name="Mahowald M."/>
            <person name="Liep D."/>
            <person name="Gordon J."/>
        </authorList>
    </citation>
    <scope>NUCLEOTIDE SEQUENCE [LARGE SCALE GENOMIC DNA]</scope>
    <source>
        <strain evidence="2">ATCC 8483 / DSM 1896 / JCM 5824 / BCRC 10623 / CCUG 4943 / NCTC 11153</strain>
    </source>
</reference>
<gene>
    <name evidence="1" type="ORF">BACOVA_03911</name>
</gene>
<comment type="caution">
    <text evidence="1">The sequence shown here is derived from an EMBL/GenBank/DDBJ whole genome shotgun (WGS) entry which is preliminary data.</text>
</comment>
<evidence type="ECO:0000313" key="1">
    <source>
        <dbReference type="EMBL" id="EDO10464.1"/>
    </source>
</evidence>
<dbReference type="EMBL" id="AAXF02000052">
    <property type="protein sequence ID" value="EDO10464.1"/>
    <property type="molecule type" value="Genomic_DNA"/>
</dbReference>
<sequence>MAERYGELHKPVLIMSEYSLKERAQMLTSLLVYGGPMTFEQIKKLDWLKNTSEYGILFYLREAERYEWIKTKCFSGGKPNIYSATAKGRRMAEARD</sequence>
<protein>
    <submittedName>
        <fullName evidence="1">Uncharacterized protein</fullName>
    </submittedName>
</protein>
<evidence type="ECO:0000313" key="2">
    <source>
        <dbReference type="Proteomes" id="UP000005475"/>
    </source>
</evidence>
<accession>A0AAN3A5J7</accession>
<dbReference type="Proteomes" id="UP000005475">
    <property type="component" value="Unassembled WGS sequence"/>
</dbReference>
<reference evidence="1 2" key="1">
    <citation type="submission" date="2007-03" db="EMBL/GenBank/DDBJ databases">
        <authorList>
            <person name="Fulton L."/>
            <person name="Clifton S."/>
            <person name="Fulton B."/>
            <person name="Xu J."/>
            <person name="Minx P."/>
            <person name="Pepin K.H."/>
            <person name="Johnson M."/>
            <person name="Thiruvilangam P."/>
            <person name="Bhonagiri V."/>
            <person name="Nash W.E."/>
            <person name="Mardis E.R."/>
            <person name="Wilson R.K."/>
        </authorList>
    </citation>
    <scope>NUCLEOTIDE SEQUENCE [LARGE SCALE GENOMIC DNA]</scope>
    <source>
        <strain evidence="2">ATCC 8483 / DSM 1896 / JCM 5824 / BCRC 10623 / CCUG 4943 / NCTC 11153</strain>
    </source>
</reference>
<name>A0AAN3A5J7_BACO1</name>
<dbReference type="AlphaFoldDB" id="A0AAN3A5J7"/>
<organism evidence="1 2">
    <name type="scientific">Bacteroides ovatus (strain ATCC 8483 / DSM 1896 / JCM 5824 / BCRC 10623 / CCUG 4943 / NCTC 11153)</name>
    <dbReference type="NCBI Taxonomy" id="411476"/>
    <lineage>
        <taxon>Bacteria</taxon>
        <taxon>Pseudomonadati</taxon>
        <taxon>Bacteroidota</taxon>
        <taxon>Bacteroidia</taxon>
        <taxon>Bacteroidales</taxon>
        <taxon>Bacteroidaceae</taxon>
        <taxon>Bacteroides</taxon>
    </lineage>
</organism>